<proteinExistence type="inferred from homology"/>
<evidence type="ECO:0000256" key="7">
    <source>
        <dbReference type="ARBA" id="ARBA00022833"/>
    </source>
</evidence>
<keyword evidence="4 15" id="KW-0436">Ligase</keyword>
<keyword evidence="6" id="KW-0547">Nucleotide-binding</keyword>
<sequence length="802" mass="88940">SVFVFYLRFLTFFRNVNEWFNLQSSGSRSLLNCPLDTRVRLFATVPSSGPDLHVTGQCSVEGDESIERHVPLAPSIRLANATADDLRLEFLAYFKSRQHTIVSPSSIFPKTHEGSYFVNAGMNQFKSLILGEKTSASFVQFGRLRRATNSQPCLRLGGRHDDLNDVGYDCQHHTMFEMLGSWSFGDYYKEQACHFMWDFVTKVLGLPRNALYVTYFGGCPKIGLPADDQTRDIWLQLGVMDQKLLPFGIEHNFWRAGHTSGAGLCGPSTELHVDFHALLNTDGLRCARCLINTASPQVIELWNTVFISHRTRATEHGRLTLDSLDPLPQHFVDTGMGLERLACVMQASAFSHTLWDAFYSWLNRPVDLVYCTQFIQAKATTSSWTPPAYSGQFIPFCRQPSQIETEDRATKTTEGEEKSSATKTAHGLSSFLRKLLSPKRARRPFCANRNCSEQTGERVHLHSGSVSGVGGSNEDHDLLDRWHRDTAYRLMADHSRALAHALSDGLLPGRQGLGLKLRQLIHRAARASLLTGLDPLRQSSSVLGSLVAEVAKRSQLALPSAVPMLQGPSARQPSRLSYEEMEAVVTKEILGVLPRMESQEEAFHRCLDENPDVTRLSPEQVERLLKGKYGAPVSWDMVCAQSHWFGLCVPEAPMPSSSSTTHTSVSSSPSSGTNTTTHDLKFQARSGQSVALAEQLHNAHCKSTNDSAKYDYRRRNPSLDSASGYDVPTIQARLVAVFITGAETDRIRMLQSTDDLVHVFPEFSETPSGRVGLVFDQTNFFASAGGQDSDQGLIKLSSSVVS</sequence>
<evidence type="ECO:0000259" key="14">
    <source>
        <dbReference type="PROSITE" id="PS50860"/>
    </source>
</evidence>
<dbReference type="Gene3D" id="3.30.930.10">
    <property type="entry name" value="Bira Bifunctional Protein, Domain 2"/>
    <property type="match status" value="1"/>
</dbReference>
<keyword evidence="8" id="KW-0067">ATP-binding</keyword>
<dbReference type="GO" id="GO:0006419">
    <property type="term" value="P:alanyl-tRNA aminoacylation"/>
    <property type="evidence" value="ECO:0007669"/>
    <property type="project" value="InterPro"/>
</dbReference>
<dbReference type="PANTHER" id="PTHR11777:SF9">
    <property type="entry name" value="ALANINE--TRNA LIGASE, CYTOPLASMIC"/>
    <property type="match status" value="1"/>
</dbReference>
<dbReference type="GO" id="GO:0000049">
    <property type="term" value="F:tRNA binding"/>
    <property type="evidence" value="ECO:0007669"/>
    <property type="project" value="UniProtKB-KW"/>
</dbReference>
<keyword evidence="3" id="KW-0820">tRNA-binding</keyword>
<evidence type="ECO:0000313" key="16">
    <source>
        <dbReference type="Proteomes" id="UP000728185"/>
    </source>
</evidence>
<dbReference type="PANTHER" id="PTHR11777">
    <property type="entry name" value="ALANYL-TRNA SYNTHETASE"/>
    <property type="match status" value="1"/>
</dbReference>
<feature type="region of interest" description="Disordered" evidence="13">
    <location>
        <begin position="404"/>
        <end position="427"/>
    </location>
</feature>
<dbReference type="Proteomes" id="UP000728185">
    <property type="component" value="Unassembled WGS sequence"/>
</dbReference>
<keyword evidence="7" id="KW-0862">Zinc</keyword>
<evidence type="ECO:0000256" key="12">
    <source>
        <dbReference type="ARBA" id="ARBA00048300"/>
    </source>
</evidence>
<evidence type="ECO:0000256" key="8">
    <source>
        <dbReference type="ARBA" id="ARBA00022840"/>
    </source>
</evidence>
<dbReference type="Pfam" id="PF01411">
    <property type="entry name" value="tRNA-synt_2c"/>
    <property type="match status" value="2"/>
</dbReference>
<dbReference type="InterPro" id="IPR050058">
    <property type="entry name" value="Ala-tRNA_ligase"/>
</dbReference>
<protein>
    <recommendedName>
        <fullName evidence="2">alanine--tRNA ligase</fullName>
        <ecNumber evidence="2">6.1.1.7</ecNumber>
    </recommendedName>
</protein>
<dbReference type="InterPro" id="IPR002318">
    <property type="entry name" value="Ala-tRNA-lgiase_IIc"/>
</dbReference>
<dbReference type="InterPro" id="IPR045864">
    <property type="entry name" value="aa-tRNA-synth_II/BPL/LPL"/>
</dbReference>
<feature type="region of interest" description="Disordered" evidence="13">
    <location>
        <begin position="655"/>
        <end position="678"/>
    </location>
</feature>
<reference evidence="15" key="1">
    <citation type="submission" date="2019-05" db="EMBL/GenBank/DDBJ databases">
        <title>Annotation for the trematode Fasciolopsis buski.</title>
        <authorList>
            <person name="Choi Y.-J."/>
        </authorList>
    </citation>
    <scope>NUCLEOTIDE SEQUENCE</scope>
    <source>
        <strain evidence="15">HT</strain>
        <tissue evidence="15">Whole worm</tissue>
    </source>
</reference>
<evidence type="ECO:0000256" key="9">
    <source>
        <dbReference type="ARBA" id="ARBA00022884"/>
    </source>
</evidence>
<dbReference type="SUPFAM" id="SSF101353">
    <property type="entry name" value="Putative anticodon-binding domain of alanyl-tRNA synthetase (AlaRS)"/>
    <property type="match status" value="1"/>
</dbReference>
<keyword evidence="9" id="KW-0694">RNA-binding</keyword>
<dbReference type="GO" id="GO:0002161">
    <property type="term" value="F:aminoacyl-tRNA deacylase activity"/>
    <property type="evidence" value="ECO:0007669"/>
    <property type="project" value="TreeGrafter"/>
</dbReference>
<organism evidence="15 16">
    <name type="scientific">Fasciolopsis buskii</name>
    <dbReference type="NCBI Taxonomy" id="27845"/>
    <lineage>
        <taxon>Eukaryota</taxon>
        <taxon>Metazoa</taxon>
        <taxon>Spiralia</taxon>
        <taxon>Lophotrochozoa</taxon>
        <taxon>Platyhelminthes</taxon>
        <taxon>Trematoda</taxon>
        <taxon>Digenea</taxon>
        <taxon>Plagiorchiida</taxon>
        <taxon>Echinostomata</taxon>
        <taxon>Echinostomatoidea</taxon>
        <taxon>Fasciolidae</taxon>
        <taxon>Fasciolopsis</taxon>
    </lineage>
</organism>
<dbReference type="SUPFAM" id="SSF55681">
    <property type="entry name" value="Class II aaRS and biotin synthetases"/>
    <property type="match status" value="1"/>
</dbReference>
<comment type="catalytic activity">
    <reaction evidence="12">
        <text>tRNA(Ala) + L-alanine + ATP = L-alanyl-tRNA(Ala) + AMP + diphosphate</text>
        <dbReference type="Rhea" id="RHEA:12540"/>
        <dbReference type="Rhea" id="RHEA-COMP:9657"/>
        <dbReference type="Rhea" id="RHEA-COMP:9923"/>
        <dbReference type="ChEBI" id="CHEBI:30616"/>
        <dbReference type="ChEBI" id="CHEBI:33019"/>
        <dbReference type="ChEBI" id="CHEBI:57972"/>
        <dbReference type="ChEBI" id="CHEBI:78442"/>
        <dbReference type="ChEBI" id="CHEBI:78497"/>
        <dbReference type="ChEBI" id="CHEBI:456215"/>
        <dbReference type="EC" id="6.1.1.7"/>
    </reaction>
</comment>
<evidence type="ECO:0000256" key="11">
    <source>
        <dbReference type="ARBA" id="ARBA00023146"/>
    </source>
</evidence>
<dbReference type="GO" id="GO:0005524">
    <property type="term" value="F:ATP binding"/>
    <property type="evidence" value="ECO:0007669"/>
    <property type="project" value="UniProtKB-KW"/>
</dbReference>
<comment type="caution">
    <text evidence="15">The sequence shown here is derived from an EMBL/GenBank/DDBJ whole genome shotgun (WGS) entry which is preliminary data.</text>
</comment>
<dbReference type="InterPro" id="IPR018165">
    <property type="entry name" value="Ala-tRNA-synth_IIc_core"/>
</dbReference>
<feature type="non-terminal residue" evidence="15">
    <location>
        <position position="802"/>
    </location>
</feature>
<dbReference type="OrthoDB" id="2423964at2759"/>
<keyword evidence="5" id="KW-0479">Metal-binding</keyword>
<dbReference type="CDD" id="cd00673">
    <property type="entry name" value="AlaRS_core"/>
    <property type="match status" value="1"/>
</dbReference>
<gene>
    <name evidence="15" type="ORF">FBUS_05266</name>
</gene>
<evidence type="ECO:0000256" key="5">
    <source>
        <dbReference type="ARBA" id="ARBA00022723"/>
    </source>
</evidence>
<feature type="compositionally biased region" description="Basic and acidic residues" evidence="13">
    <location>
        <begin position="405"/>
        <end position="420"/>
    </location>
</feature>
<dbReference type="FunFam" id="3.30.930.10:FF:000011">
    <property type="entry name" value="Alanine--tRNA ligase, cytoplasmic"/>
    <property type="match status" value="1"/>
</dbReference>
<dbReference type="Gene3D" id="2.40.30.130">
    <property type="match status" value="1"/>
</dbReference>
<dbReference type="PROSITE" id="PS50860">
    <property type="entry name" value="AA_TRNA_LIGASE_II_ALA"/>
    <property type="match status" value="1"/>
</dbReference>
<evidence type="ECO:0000256" key="1">
    <source>
        <dbReference type="ARBA" id="ARBA00008226"/>
    </source>
</evidence>
<dbReference type="GO" id="GO:0004813">
    <property type="term" value="F:alanine-tRNA ligase activity"/>
    <property type="evidence" value="ECO:0007669"/>
    <property type="project" value="UniProtKB-EC"/>
</dbReference>
<evidence type="ECO:0000256" key="3">
    <source>
        <dbReference type="ARBA" id="ARBA00022555"/>
    </source>
</evidence>
<keyword evidence="16" id="KW-1185">Reference proteome</keyword>
<dbReference type="GO" id="GO:0005739">
    <property type="term" value="C:mitochondrion"/>
    <property type="evidence" value="ECO:0007669"/>
    <property type="project" value="TreeGrafter"/>
</dbReference>
<dbReference type="EC" id="6.1.1.7" evidence="2"/>
<dbReference type="InterPro" id="IPR018164">
    <property type="entry name" value="Ala-tRNA-synth_IIc_N"/>
</dbReference>
<evidence type="ECO:0000256" key="6">
    <source>
        <dbReference type="ARBA" id="ARBA00022741"/>
    </source>
</evidence>
<dbReference type="GO" id="GO:0046872">
    <property type="term" value="F:metal ion binding"/>
    <property type="evidence" value="ECO:0007669"/>
    <property type="project" value="UniProtKB-KW"/>
</dbReference>
<accession>A0A8E0RSW4</accession>
<name>A0A8E0RSW4_9TREM</name>
<evidence type="ECO:0000313" key="15">
    <source>
        <dbReference type="EMBL" id="KAA0187247.1"/>
    </source>
</evidence>
<dbReference type="PRINTS" id="PR00980">
    <property type="entry name" value="TRNASYNTHALA"/>
</dbReference>
<evidence type="ECO:0000256" key="4">
    <source>
        <dbReference type="ARBA" id="ARBA00022598"/>
    </source>
</evidence>
<dbReference type="AlphaFoldDB" id="A0A8E0RSW4"/>
<feature type="compositionally biased region" description="Low complexity" evidence="13">
    <location>
        <begin position="656"/>
        <end position="677"/>
    </location>
</feature>
<evidence type="ECO:0000256" key="13">
    <source>
        <dbReference type="SAM" id="MobiDB-lite"/>
    </source>
</evidence>
<evidence type="ECO:0000256" key="2">
    <source>
        <dbReference type="ARBA" id="ARBA00013168"/>
    </source>
</evidence>
<dbReference type="InterPro" id="IPR018162">
    <property type="entry name" value="Ala-tRNA-ligase_IIc_anticod-bd"/>
</dbReference>
<feature type="domain" description="Alanyl-transfer RNA synthetases family profile" evidence="14">
    <location>
        <begin position="81"/>
        <end position="802"/>
    </location>
</feature>
<keyword evidence="10" id="KW-0648">Protein biosynthesis</keyword>
<evidence type="ECO:0000256" key="10">
    <source>
        <dbReference type="ARBA" id="ARBA00022917"/>
    </source>
</evidence>
<comment type="similarity">
    <text evidence="1">Belongs to the class-II aminoacyl-tRNA synthetase family.</text>
</comment>
<keyword evidence="11" id="KW-0030">Aminoacyl-tRNA synthetase</keyword>
<dbReference type="EMBL" id="LUCM01009269">
    <property type="protein sequence ID" value="KAA0187247.1"/>
    <property type="molecule type" value="Genomic_DNA"/>
</dbReference>